<dbReference type="CDD" id="cd01317">
    <property type="entry name" value="DHOase_IIa"/>
    <property type="match status" value="1"/>
</dbReference>
<dbReference type="GO" id="GO:0006221">
    <property type="term" value="P:pyrimidine nucleotide biosynthetic process"/>
    <property type="evidence" value="ECO:0007669"/>
    <property type="project" value="UniProtKB-KW"/>
</dbReference>
<dbReference type="Gene3D" id="2.30.40.10">
    <property type="entry name" value="Urease, subunit C, domain 1"/>
    <property type="match status" value="1"/>
</dbReference>
<evidence type="ECO:0000256" key="1">
    <source>
        <dbReference type="ARBA" id="ARBA00001947"/>
    </source>
</evidence>
<dbReference type="Proteomes" id="UP000037193">
    <property type="component" value="Unassembled WGS sequence"/>
</dbReference>
<dbReference type="PROSITE" id="PS00482">
    <property type="entry name" value="DIHYDROOROTASE_1"/>
    <property type="match status" value="1"/>
</dbReference>
<comment type="caution">
    <text evidence="8">The sequence shown here is derived from an EMBL/GenBank/DDBJ whole genome shotgun (WGS) entry which is preliminary data.</text>
</comment>
<dbReference type="InterPro" id="IPR004722">
    <property type="entry name" value="DHOase"/>
</dbReference>
<dbReference type="GO" id="GO:0046872">
    <property type="term" value="F:metal ion binding"/>
    <property type="evidence" value="ECO:0007669"/>
    <property type="project" value="UniProtKB-KW"/>
</dbReference>
<evidence type="ECO:0000256" key="6">
    <source>
        <dbReference type="ARBA" id="ARBA00022975"/>
    </source>
</evidence>
<dbReference type="Gene3D" id="3.20.20.140">
    <property type="entry name" value="Metal-dependent hydrolases"/>
    <property type="match status" value="1"/>
</dbReference>
<dbReference type="GO" id="GO:0004151">
    <property type="term" value="F:dihydroorotase activity"/>
    <property type="evidence" value="ECO:0007669"/>
    <property type="project" value="InterPro"/>
</dbReference>
<dbReference type="RefSeq" id="WP_052789478.1">
    <property type="nucleotide sequence ID" value="NZ_AVQD01000012.1"/>
</dbReference>
<dbReference type="GO" id="GO:0004038">
    <property type="term" value="F:allantoinase activity"/>
    <property type="evidence" value="ECO:0007669"/>
    <property type="project" value="TreeGrafter"/>
</dbReference>
<evidence type="ECO:0000313" key="8">
    <source>
        <dbReference type="EMBL" id="KOA39841.1"/>
    </source>
</evidence>
<dbReference type="GO" id="GO:0005737">
    <property type="term" value="C:cytoplasm"/>
    <property type="evidence" value="ECO:0007669"/>
    <property type="project" value="TreeGrafter"/>
</dbReference>
<comment type="cofactor">
    <cofactor evidence="1">
        <name>Zn(2+)</name>
        <dbReference type="ChEBI" id="CHEBI:29105"/>
    </cofactor>
</comment>
<feature type="domain" description="Amidohydrolase-related" evidence="7">
    <location>
        <begin position="48"/>
        <end position="393"/>
    </location>
</feature>
<protein>
    <submittedName>
        <fullName evidence="8">Dihydroorotase</fullName>
    </submittedName>
</protein>
<dbReference type="InterPro" id="IPR011059">
    <property type="entry name" value="Metal-dep_hydrolase_composite"/>
</dbReference>
<keyword evidence="4" id="KW-0479">Metal-binding</keyword>
<dbReference type="InterPro" id="IPR006680">
    <property type="entry name" value="Amidohydro-rel"/>
</dbReference>
<dbReference type="PATRIC" id="fig|1365965.3.peg.1420"/>
<keyword evidence="5" id="KW-0378">Hydrolase</keyword>
<dbReference type="GO" id="GO:0006145">
    <property type="term" value="P:purine nucleobase catabolic process"/>
    <property type="evidence" value="ECO:0007669"/>
    <property type="project" value="TreeGrafter"/>
</dbReference>
<dbReference type="InterPro" id="IPR032466">
    <property type="entry name" value="Metal_Hydrolase"/>
</dbReference>
<name>A0A0L7AX84_BIFBR</name>
<dbReference type="SUPFAM" id="SSF51338">
    <property type="entry name" value="Composite domain of metallo-dependent hydrolases"/>
    <property type="match status" value="1"/>
</dbReference>
<comment type="function">
    <text evidence="2">Catalyzes the reversible cyclization of carbamoyl aspartate to dihydroorotate.</text>
</comment>
<evidence type="ECO:0000256" key="2">
    <source>
        <dbReference type="ARBA" id="ARBA00002368"/>
    </source>
</evidence>
<evidence type="ECO:0000313" key="9">
    <source>
        <dbReference type="Proteomes" id="UP000037193"/>
    </source>
</evidence>
<reference evidence="8 9" key="1">
    <citation type="journal article" date="2015" name="Int J Genomics">
        <title>Comparative Genomics Revealed Genetic Diversity and Species/Strain-Level Differences in Carbohydrate Metabolism of Three Probiotic Bifidobacterial Species.</title>
        <authorList>
            <person name="Odamaki T."/>
            <person name="Horigome A."/>
            <person name="Sugahara H."/>
            <person name="Hashikura N."/>
            <person name="Minami J."/>
            <person name="Xiao J.Z."/>
            <person name="Abe F."/>
        </authorList>
    </citation>
    <scope>NUCLEOTIDE SEQUENCE [LARGE SCALE GENOMIC DNA]</scope>
    <source>
        <strain evidence="8 9">MCC 1128</strain>
    </source>
</reference>
<keyword evidence="6" id="KW-0665">Pyrimidine biosynthesis</keyword>
<dbReference type="PANTHER" id="PTHR43668">
    <property type="entry name" value="ALLANTOINASE"/>
    <property type="match status" value="1"/>
</dbReference>
<dbReference type="AlphaFoldDB" id="A0A0L7AX84"/>
<dbReference type="Pfam" id="PF01979">
    <property type="entry name" value="Amidohydro_1"/>
    <property type="match status" value="1"/>
</dbReference>
<sequence>MSITLRNIKVWNTGEIIDLVVPGTAAAYFADTTAVADGADIDATGLTLAPGFEDPHVHFRDPGQTYKESMVSGCRASASGGYTNVLIMPNTLPALDGQTVTDASAPGAKEVLDAGFDNVIDFLQQYDAAHNVKLPVRYDLCVCASKDRAGHEASDVADWLKYVPGFEDDAKTPAMLAHPVTAVSDDGSAVTPEILDQVLENVKTSDLYLIEHCEHHDTGAVNEGPVSRELGVPGIPEDTELKIVARDIEAARRTGVHVHFQHVSTAISFEAIRKAKAEGLPITCETAPHYLALSDEALLKYGTLAKMNPPLRSEADRKATIAAIADGTVDLLATDHAPHTLEEKELGFLEAPNGIIGLECAYGVCHKVLVDGGFISDERLIELMSVGPAELMGHAPTDVAALVEDYAEPAPTGEDPDGVIAGEQVADAAESGASQREGVNRLLDFSHVDDADAVDLVVLDTAEEWTVDPEQFHSKARNTPFGGWQVTGRPLATIIGSKLMFSRL</sequence>
<evidence type="ECO:0000256" key="4">
    <source>
        <dbReference type="ARBA" id="ARBA00022723"/>
    </source>
</evidence>
<dbReference type="PANTHER" id="PTHR43668:SF2">
    <property type="entry name" value="ALLANTOINASE"/>
    <property type="match status" value="1"/>
</dbReference>
<dbReference type="PROSITE" id="PS00483">
    <property type="entry name" value="DIHYDROOROTASE_2"/>
    <property type="match status" value="1"/>
</dbReference>
<dbReference type="SUPFAM" id="SSF51556">
    <property type="entry name" value="Metallo-dependent hydrolases"/>
    <property type="match status" value="1"/>
</dbReference>
<evidence type="ECO:0000256" key="5">
    <source>
        <dbReference type="ARBA" id="ARBA00022801"/>
    </source>
</evidence>
<dbReference type="EMBL" id="AVQD01000012">
    <property type="protein sequence ID" value="KOA39841.1"/>
    <property type="molecule type" value="Genomic_DNA"/>
</dbReference>
<evidence type="ECO:0000259" key="7">
    <source>
        <dbReference type="Pfam" id="PF01979"/>
    </source>
</evidence>
<dbReference type="InterPro" id="IPR002195">
    <property type="entry name" value="Dihydroorotase_CS"/>
</dbReference>
<evidence type="ECO:0000256" key="3">
    <source>
        <dbReference type="ARBA" id="ARBA00010286"/>
    </source>
</evidence>
<organism evidence="8 9">
    <name type="scientific">Bifidobacterium breve MCC 1128</name>
    <dbReference type="NCBI Taxonomy" id="1365965"/>
    <lineage>
        <taxon>Bacteria</taxon>
        <taxon>Bacillati</taxon>
        <taxon>Actinomycetota</taxon>
        <taxon>Actinomycetes</taxon>
        <taxon>Bifidobacteriales</taxon>
        <taxon>Bifidobacteriaceae</taxon>
        <taxon>Bifidobacterium</taxon>
    </lineage>
</organism>
<gene>
    <name evidence="8" type="ORF">BBM1128_07065</name>
</gene>
<accession>A0A0L7AX84</accession>
<dbReference type="InterPro" id="IPR050138">
    <property type="entry name" value="DHOase/Allantoinase_Hydrolase"/>
</dbReference>
<proteinExistence type="inferred from homology"/>
<comment type="similarity">
    <text evidence="3">Belongs to the metallo-dependent hydrolases superfamily. DHOase family. Class I DHOase subfamily.</text>
</comment>